<protein>
    <submittedName>
        <fullName evidence="1">Uncharacterized protein</fullName>
    </submittedName>
</protein>
<dbReference type="AlphaFoldDB" id="A0A2P2MZH4"/>
<sequence length="33" mass="3550">MMANSCPLVQYQLGLLHLPFALVPVLSSSILPP</sequence>
<reference evidence="1" key="1">
    <citation type="submission" date="2018-02" db="EMBL/GenBank/DDBJ databases">
        <title>Rhizophora mucronata_Transcriptome.</title>
        <authorList>
            <person name="Meera S.P."/>
            <person name="Sreeshan A."/>
            <person name="Augustine A."/>
        </authorList>
    </citation>
    <scope>NUCLEOTIDE SEQUENCE</scope>
    <source>
        <tissue evidence="1">Leaf</tissue>
    </source>
</reference>
<proteinExistence type="predicted"/>
<dbReference type="EMBL" id="GGEC01055142">
    <property type="protein sequence ID" value="MBX35626.1"/>
    <property type="molecule type" value="Transcribed_RNA"/>
</dbReference>
<evidence type="ECO:0000313" key="1">
    <source>
        <dbReference type="EMBL" id="MBX35626.1"/>
    </source>
</evidence>
<accession>A0A2P2MZH4</accession>
<name>A0A2P2MZH4_RHIMU</name>
<organism evidence="1">
    <name type="scientific">Rhizophora mucronata</name>
    <name type="common">Asiatic mangrove</name>
    <dbReference type="NCBI Taxonomy" id="61149"/>
    <lineage>
        <taxon>Eukaryota</taxon>
        <taxon>Viridiplantae</taxon>
        <taxon>Streptophyta</taxon>
        <taxon>Embryophyta</taxon>
        <taxon>Tracheophyta</taxon>
        <taxon>Spermatophyta</taxon>
        <taxon>Magnoliopsida</taxon>
        <taxon>eudicotyledons</taxon>
        <taxon>Gunneridae</taxon>
        <taxon>Pentapetalae</taxon>
        <taxon>rosids</taxon>
        <taxon>fabids</taxon>
        <taxon>Malpighiales</taxon>
        <taxon>Rhizophoraceae</taxon>
        <taxon>Rhizophora</taxon>
    </lineage>
</organism>